<dbReference type="RefSeq" id="XP_047842740.1">
    <property type="nucleotide sequence ID" value="XM_047986757.1"/>
</dbReference>
<feature type="signal peptide" evidence="1">
    <location>
        <begin position="1"/>
        <end position="18"/>
    </location>
</feature>
<dbReference type="OrthoDB" id="5415867at2759"/>
<evidence type="ECO:0000313" key="3">
    <source>
        <dbReference type="Proteomes" id="UP000829364"/>
    </source>
</evidence>
<reference evidence="2" key="1">
    <citation type="submission" date="2021-11" db="EMBL/GenBank/DDBJ databases">
        <title>Purpureocillium_takamizusanense_genome.</title>
        <authorList>
            <person name="Nguyen N.-H."/>
        </authorList>
    </citation>
    <scope>NUCLEOTIDE SEQUENCE</scope>
    <source>
        <strain evidence="2">PT3</strain>
    </source>
</reference>
<dbReference type="PANTHER" id="PTHR34883:SF15">
    <property type="entry name" value="EXTRACELLULAR SERINE-RICH PROTEIN"/>
    <property type="match status" value="1"/>
</dbReference>
<dbReference type="InterPro" id="IPR008972">
    <property type="entry name" value="Cupredoxin"/>
</dbReference>
<sequence length="630" mass="67334">MKPASAALTLLLAGLGDAASWDVTVGKGGKLKFDPETVAARTGDTITYHFFSKNHTVTQSSFDKPCQLLDKGGFFSGFTPTASDSVEAPTTFTITINDTKPVWVYCSQTTGNHCQSGMVHAINAPTMGNTLDAYKEKAKGAPTSAAPANGLPVGGTRVLHVDVGLNGLTFTPNNVTELPGTVVEFNFNPKNHSVVQSSFDKPCQPLDGGGFSSGFIPTSSPKPGVQFQVVINDTKPIWYYCAQTTGNHCQSGMVGSINAALTGDKTFDAFKVVASKASPPSTIPPHAPLGGSLSVNGSLIASLNGSVLALPAWKDYVSQIPKPGQNDQWMMGVAGGGAIANYNWGNNKTLSDDATRRLQLLHYMDNALLVYLTTGVGKLTGGAWAGVYPETIVGLFRSMGAQAYFHRSTASDVLQHFNKPMPDVCEFNWPRSGSDDDNADNYVQAVLTLIMLEIGLLLDTVTTAASTDPWLAPCLASAIGAKSRMAGVIGLMRNHTAVPAPREVALSPNLVYSYLQKKYIRSCPSETLQSWNTPLPPLNITGRVNNPATGLLTTIQVSLEQSDKQPYYLAFLGPWGQVLYSPLSKDGVAEVPRDLYAYVWVVVTHEKDMTLRNLFSSSVAGPEMIWVSKP</sequence>
<dbReference type="SUPFAM" id="SSF49503">
    <property type="entry name" value="Cupredoxins"/>
    <property type="match status" value="2"/>
</dbReference>
<dbReference type="InterPro" id="IPR052953">
    <property type="entry name" value="Ser-rich/MCO-related"/>
</dbReference>
<accession>A0A9Q8QI41</accession>
<organism evidence="2 3">
    <name type="scientific">Purpureocillium takamizusanense</name>
    <dbReference type="NCBI Taxonomy" id="2060973"/>
    <lineage>
        <taxon>Eukaryota</taxon>
        <taxon>Fungi</taxon>
        <taxon>Dikarya</taxon>
        <taxon>Ascomycota</taxon>
        <taxon>Pezizomycotina</taxon>
        <taxon>Sordariomycetes</taxon>
        <taxon>Hypocreomycetidae</taxon>
        <taxon>Hypocreales</taxon>
        <taxon>Ophiocordycipitaceae</taxon>
        <taxon>Purpureocillium</taxon>
    </lineage>
</organism>
<dbReference type="Gene3D" id="2.60.40.420">
    <property type="entry name" value="Cupredoxins - blue copper proteins"/>
    <property type="match status" value="2"/>
</dbReference>
<dbReference type="GeneID" id="72067404"/>
<dbReference type="AlphaFoldDB" id="A0A9Q8QI41"/>
<evidence type="ECO:0000313" key="2">
    <source>
        <dbReference type="EMBL" id="UNI19259.1"/>
    </source>
</evidence>
<keyword evidence="3" id="KW-1185">Reference proteome</keyword>
<dbReference type="CDD" id="cd00920">
    <property type="entry name" value="Cupredoxin"/>
    <property type="match status" value="2"/>
</dbReference>
<dbReference type="Proteomes" id="UP000829364">
    <property type="component" value="Chromosome 4"/>
</dbReference>
<dbReference type="EMBL" id="CP086357">
    <property type="protein sequence ID" value="UNI19259.1"/>
    <property type="molecule type" value="Genomic_DNA"/>
</dbReference>
<dbReference type="PANTHER" id="PTHR34883">
    <property type="entry name" value="SERINE-RICH PROTEIN, PUTATIVE-RELATED-RELATED"/>
    <property type="match status" value="1"/>
</dbReference>
<proteinExistence type="predicted"/>
<evidence type="ECO:0000256" key="1">
    <source>
        <dbReference type="SAM" id="SignalP"/>
    </source>
</evidence>
<evidence type="ECO:0008006" key="4">
    <source>
        <dbReference type="Google" id="ProtNLM"/>
    </source>
</evidence>
<gene>
    <name evidence="2" type="ORF">JDV02_005455</name>
</gene>
<dbReference type="KEGG" id="ptkz:JDV02_005455"/>
<protein>
    <recommendedName>
        <fullName evidence="4">Extracellular serine-rich protein</fullName>
    </recommendedName>
</protein>
<keyword evidence="1" id="KW-0732">Signal</keyword>
<feature type="chain" id="PRO_5040171468" description="Extracellular serine-rich protein" evidence="1">
    <location>
        <begin position="19"/>
        <end position="630"/>
    </location>
</feature>
<name>A0A9Q8QI41_9HYPO</name>